<keyword evidence="2" id="KW-1185">Reference proteome</keyword>
<comment type="caution">
    <text evidence="1">The sequence shown here is derived from an EMBL/GenBank/DDBJ whole genome shotgun (WGS) entry which is preliminary data.</text>
</comment>
<dbReference type="Proteomes" id="UP000664132">
    <property type="component" value="Unassembled WGS sequence"/>
</dbReference>
<protein>
    <recommendedName>
        <fullName evidence="3">SnoaL-like domain-containing protein</fullName>
    </recommendedName>
</protein>
<dbReference type="OrthoDB" id="4971611at2759"/>
<dbReference type="AlphaFoldDB" id="A0A8H8BU34"/>
<organism evidence="1 2">
    <name type="scientific">Cadophora malorum</name>
    <dbReference type="NCBI Taxonomy" id="108018"/>
    <lineage>
        <taxon>Eukaryota</taxon>
        <taxon>Fungi</taxon>
        <taxon>Dikarya</taxon>
        <taxon>Ascomycota</taxon>
        <taxon>Pezizomycotina</taxon>
        <taxon>Leotiomycetes</taxon>
        <taxon>Helotiales</taxon>
        <taxon>Ploettnerulaceae</taxon>
        <taxon>Cadophora</taxon>
    </lineage>
</organism>
<name>A0A8H8BU34_9HELO</name>
<evidence type="ECO:0000313" key="1">
    <source>
        <dbReference type="EMBL" id="KAG4423653.1"/>
    </source>
</evidence>
<evidence type="ECO:0008006" key="3">
    <source>
        <dbReference type="Google" id="ProtNLM"/>
    </source>
</evidence>
<accession>A0A8H8BU34</accession>
<evidence type="ECO:0000313" key="2">
    <source>
        <dbReference type="Proteomes" id="UP000664132"/>
    </source>
</evidence>
<dbReference type="EMBL" id="JAFJYH010000031">
    <property type="protein sequence ID" value="KAG4423653.1"/>
    <property type="molecule type" value="Genomic_DNA"/>
</dbReference>
<reference evidence="1" key="1">
    <citation type="submission" date="2021-02" db="EMBL/GenBank/DDBJ databases">
        <title>Genome sequence Cadophora malorum strain M34.</title>
        <authorList>
            <person name="Stefanovic E."/>
            <person name="Vu D."/>
            <person name="Scully C."/>
            <person name="Dijksterhuis J."/>
            <person name="Roader J."/>
            <person name="Houbraken J."/>
        </authorList>
    </citation>
    <scope>NUCLEOTIDE SEQUENCE</scope>
    <source>
        <strain evidence="1">M34</strain>
    </source>
</reference>
<sequence>MPLIRTQSTSTSATSLITHRGPWDSHSRQYQTLRFFERYIDTLDASKLNSTSCTTFFSPNAVFHDTKGDVYLSGSHIWEWMKRLFAAFDSVTHEIVEVRVIPEAEGHVVVYGELVRHFRLKGDRTDIVSPMFCIITIGPAEVGIPFYFWGEGGIEGMQIHEASVFWDTGILSRYTKGKEEEHKRPH</sequence>
<proteinExistence type="predicted"/>
<dbReference type="InterPro" id="IPR032710">
    <property type="entry name" value="NTF2-like_dom_sf"/>
</dbReference>
<dbReference type="Gene3D" id="3.10.450.50">
    <property type="match status" value="1"/>
</dbReference>
<gene>
    <name evidence="1" type="ORF">IFR04_003198</name>
</gene>
<dbReference type="SUPFAM" id="SSF54427">
    <property type="entry name" value="NTF2-like"/>
    <property type="match status" value="1"/>
</dbReference>